<dbReference type="Pfam" id="PF14352">
    <property type="entry name" value="DUF4402"/>
    <property type="match status" value="1"/>
</dbReference>
<sequence>MRTLLRMTSVAATVAALAFTAAPAQAATPTSQATANARILKPLSITWNNTNLNFADIVLDTNPFTATVRVPFNGSPIVCPAPLTCSGTTSVASYNVKGTNNQLVHVSTPNVTMNRVGGGGSITVRLLAANNLAPSGVAGDVLLPNSGNSGVDVAIGGEFDLTEATPDGVYTGNFAVTADYM</sequence>
<evidence type="ECO:0000313" key="3">
    <source>
        <dbReference type="Proteomes" id="UP001165342"/>
    </source>
</evidence>
<keyword evidence="1" id="KW-0732">Signal</keyword>
<dbReference type="Proteomes" id="UP001165342">
    <property type="component" value="Unassembled WGS sequence"/>
</dbReference>
<organism evidence="2 3">
    <name type="scientific">Sphingomonas hankyongi</name>
    <dbReference type="NCBI Taxonomy" id="2908209"/>
    <lineage>
        <taxon>Bacteria</taxon>
        <taxon>Pseudomonadati</taxon>
        <taxon>Pseudomonadota</taxon>
        <taxon>Alphaproteobacteria</taxon>
        <taxon>Sphingomonadales</taxon>
        <taxon>Sphingomonadaceae</taxon>
        <taxon>Sphingomonas</taxon>
    </lineage>
</organism>
<reference evidence="2" key="1">
    <citation type="submission" date="2022-05" db="EMBL/GenBank/DDBJ databases">
        <authorList>
            <person name="Jo J.-H."/>
            <person name="Im W.-T."/>
        </authorList>
    </citation>
    <scope>NUCLEOTIDE SEQUENCE</scope>
    <source>
        <strain evidence="2">SE220</strain>
    </source>
</reference>
<accession>A0ABT0S533</accession>
<comment type="caution">
    <text evidence="2">The sequence shown here is derived from an EMBL/GenBank/DDBJ whole genome shotgun (WGS) entry which is preliminary data.</text>
</comment>
<evidence type="ECO:0000256" key="1">
    <source>
        <dbReference type="SAM" id="SignalP"/>
    </source>
</evidence>
<proteinExistence type="predicted"/>
<feature type="signal peptide" evidence="1">
    <location>
        <begin position="1"/>
        <end position="26"/>
    </location>
</feature>
<dbReference type="EMBL" id="JAMGBE010000004">
    <property type="protein sequence ID" value="MCL6730902.1"/>
    <property type="molecule type" value="Genomic_DNA"/>
</dbReference>
<protein>
    <submittedName>
        <fullName evidence="2">DUF4402 domain-containing protein</fullName>
    </submittedName>
</protein>
<dbReference type="InterPro" id="IPR025514">
    <property type="entry name" value="DUF4402"/>
</dbReference>
<name>A0ABT0S533_9SPHN</name>
<evidence type="ECO:0000313" key="2">
    <source>
        <dbReference type="EMBL" id="MCL6730902.1"/>
    </source>
</evidence>
<feature type="chain" id="PRO_5046860527" evidence="1">
    <location>
        <begin position="27"/>
        <end position="181"/>
    </location>
</feature>
<keyword evidence="3" id="KW-1185">Reference proteome</keyword>
<gene>
    <name evidence="2" type="ORF">LZ538_12715</name>
</gene>
<dbReference type="RefSeq" id="WP_249832394.1">
    <property type="nucleotide sequence ID" value="NZ_JAMGBE010000004.1"/>
</dbReference>